<dbReference type="EMBL" id="JACCBU010000001">
    <property type="protein sequence ID" value="NYE69354.1"/>
    <property type="molecule type" value="Genomic_DNA"/>
</dbReference>
<organism evidence="1 2">
    <name type="scientific">Microlunatus parietis</name>
    <dbReference type="NCBI Taxonomy" id="682979"/>
    <lineage>
        <taxon>Bacteria</taxon>
        <taxon>Bacillati</taxon>
        <taxon>Actinomycetota</taxon>
        <taxon>Actinomycetes</taxon>
        <taxon>Propionibacteriales</taxon>
        <taxon>Propionibacteriaceae</taxon>
        <taxon>Microlunatus</taxon>
    </lineage>
</organism>
<reference evidence="1 2" key="1">
    <citation type="submission" date="2020-07" db="EMBL/GenBank/DDBJ databases">
        <title>Sequencing the genomes of 1000 actinobacteria strains.</title>
        <authorList>
            <person name="Klenk H.-P."/>
        </authorList>
    </citation>
    <scope>NUCLEOTIDE SEQUENCE [LARGE SCALE GENOMIC DNA]</scope>
    <source>
        <strain evidence="1 2">DSM 22083</strain>
    </source>
</reference>
<comment type="caution">
    <text evidence="1">The sequence shown here is derived from an EMBL/GenBank/DDBJ whole genome shotgun (WGS) entry which is preliminary data.</text>
</comment>
<accession>A0A7Y9I338</accession>
<evidence type="ECO:0000313" key="1">
    <source>
        <dbReference type="EMBL" id="NYE69354.1"/>
    </source>
</evidence>
<proteinExistence type="predicted"/>
<dbReference type="RefSeq" id="WP_179748088.1">
    <property type="nucleotide sequence ID" value="NZ_JACCBU010000001.1"/>
</dbReference>
<gene>
    <name evidence="1" type="ORF">BKA15_000683</name>
</gene>
<name>A0A7Y9I338_9ACTN</name>
<sequence>MRTSRVTIALPEELQHLIAHEADQLGVPFSAVVTTALAAWARGRLIDAWLSEYETEHGTFSEDELKALARDAGVIYLPPPPRH</sequence>
<protein>
    <submittedName>
        <fullName evidence="1">Post-segregation antitoxin (Ccd killing protein)</fullName>
    </submittedName>
</protein>
<keyword evidence="2" id="KW-1185">Reference proteome</keyword>
<dbReference type="Proteomes" id="UP000569914">
    <property type="component" value="Unassembled WGS sequence"/>
</dbReference>
<evidence type="ECO:0000313" key="2">
    <source>
        <dbReference type="Proteomes" id="UP000569914"/>
    </source>
</evidence>
<dbReference type="AlphaFoldDB" id="A0A7Y9I338"/>